<evidence type="ECO:0000256" key="9">
    <source>
        <dbReference type="ARBA" id="ARBA00023125"/>
    </source>
</evidence>
<keyword evidence="9" id="KW-0238">DNA-binding</keyword>
<keyword evidence="5" id="KW-0808">Transferase</keyword>
<dbReference type="InterPro" id="IPR001001">
    <property type="entry name" value="DNA_polIII_beta"/>
</dbReference>
<dbReference type="EMBL" id="CP014230">
    <property type="protein sequence ID" value="AMD92586.1"/>
    <property type="molecule type" value="Genomic_DNA"/>
</dbReference>
<dbReference type="InterPro" id="IPR046938">
    <property type="entry name" value="DNA_clamp_sf"/>
</dbReference>
<evidence type="ECO:0000256" key="11">
    <source>
        <dbReference type="ARBA" id="ARBA00033276"/>
    </source>
</evidence>
<evidence type="ECO:0000256" key="10">
    <source>
        <dbReference type="ARBA" id="ARBA00030988"/>
    </source>
</evidence>
<evidence type="ECO:0000256" key="1">
    <source>
        <dbReference type="ARBA" id="ARBA00004496"/>
    </source>
</evidence>
<evidence type="ECO:0000256" key="2">
    <source>
        <dbReference type="ARBA" id="ARBA00010752"/>
    </source>
</evidence>
<dbReference type="PANTHER" id="PTHR30478">
    <property type="entry name" value="DNA POLYMERASE III SUBUNIT BETA"/>
    <property type="match status" value="1"/>
</dbReference>
<accession>A0A109W5S2</accession>
<dbReference type="AlphaFoldDB" id="A0A109W5S2"/>
<dbReference type="InterPro" id="IPR022634">
    <property type="entry name" value="DNA_polIII_beta_N"/>
</dbReference>
<dbReference type="SMART" id="SM00480">
    <property type="entry name" value="POL3Bc"/>
    <property type="match status" value="1"/>
</dbReference>
<reference evidence="15" key="1">
    <citation type="submission" date="2016-02" db="EMBL/GenBank/DDBJ databases">
        <authorList>
            <person name="Holder M.E."/>
            <person name="Ajami N.J."/>
            <person name="Petrosino J.F."/>
        </authorList>
    </citation>
    <scope>NUCLEOTIDE SEQUENCE [LARGE SCALE GENOMIC DNA]</scope>
    <source>
        <strain evidence="15">DSM 12838</strain>
    </source>
</reference>
<keyword evidence="15" id="KW-1185">Reference proteome</keyword>
<feature type="domain" description="DNA polymerase III beta sliding clamp N-terminal" evidence="12">
    <location>
        <begin position="1"/>
        <end position="113"/>
    </location>
</feature>
<evidence type="ECO:0000259" key="13">
    <source>
        <dbReference type="Pfam" id="PF02768"/>
    </source>
</evidence>
<dbReference type="GO" id="GO:0003887">
    <property type="term" value="F:DNA-directed DNA polymerase activity"/>
    <property type="evidence" value="ECO:0007669"/>
    <property type="project" value="UniProtKB-KW"/>
</dbReference>
<dbReference type="InterPro" id="IPR022635">
    <property type="entry name" value="DNA_polIII_beta_C"/>
</dbReference>
<dbReference type="GO" id="GO:0003677">
    <property type="term" value="F:DNA binding"/>
    <property type="evidence" value="ECO:0007669"/>
    <property type="project" value="UniProtKB-KW"/>
</dbReference>
<evidence type="ECO:0000256" key="7">
    <source>
        <dbReference type="ARBA" id="ARBA00022705"/>
    </source>
</evidence>
<sequence>MFLKIRKEDIIDGLLKAAAIIPAKTGAAYLRTVWLRAGGETLSIMATDSSIEFVGNYPAVVSEGGLTGVSGKKFCELMRRMPPGEITLKLDADGKHLHIEQGRRKYKLPSNDASWFQEFTPFPENNAVLWSGDFFKEAIDRIAFCIADDEELGNMNCIKLAAVEGDDVEICGLNGHLFGLLRFTNAEIHKVLGESGALIAKKYLLEIRKWLSNDEIEISLSDKRLFLRTGNRGEIFSLPLKSYVFADYRNFIRQYKDRFTSSLEVDRHELTDALERIFVFNTELNKATFFDLAPEELALHCQGQDVGEGRELIGCRYSGGLEKVALSTKIMLEIMGHFTSDTLTLAFVGASEPCRITGKDDANYMIITMPVEISETTYYSEEAV</sequence>
<dbReference type="Pfam" id="PF02768">
    <property type="entry name" value="DNA_pol3_beta_3"/>
    <property type="match status" value="1"/>
</dbReference>
<dbReference type="Pfam" id="PF00712">
    <property type="entry name" value="DNA_pol3_beta"/>
    <property type="match status" value="1"/>
</dbReference>
<evidence type="ECO:0000256" key="8">
    <source>
        <dbReference type="ARBA" id="ARBA00022932"/>
    </source>
</evidence>
<evidence type="ECO:0000256" key="6">
    <source>
        <dbReference type="ARBA" id="ARBA00022695"/>
    </source>
</evidence>
<dbReference type="NCBIfam" id="TIGR00663">
    <property type="entry name" value="dnan"/>
    <property type="match status" value="1"/>
</dbReference>
<dbReference type="STRING" id="888061.AXF15_05305"/>
<proteinExistence type="inferred from homology"/>
<keyword evidence="7" id="KW-0235">DNA replication</keyword>
<dbReference type="GO" id="GO:0009360">
    <property type="term" value="C:DNA polymerase III complex"/>
    <property type="evidence" value="ECO:0007669"/>
    <property type="project" value="InterPro"/>
</dbReference>
<dbReference type="RefSeq" id="WP_066604344.1">
    <property type="nucleotide sequence ID" value="NZ_CP014230.1"/>
</dbReference>
<dbReference type="GO" id="GO:0005737">
    <property type="term" value="C:cytoplasm"/>
    <property type="evidence" value="ECO:0007669"/>
    <property type="project" value="UniProtKB-SubCell"/>
</dbReference>
<keyword evidence="6" id="KW-0548">Nucleotidyltransferase</keyword>
<organism evidence="14 15">
    <name type="scientific">Desulfomicrobium orale DSM 12838</name>
    <dbReference type="NCBI Taxonomy" id="888061"/>
    <lineage>
        <taxon>Bacteria</taxon>
        <taxon>Pseudomonadati</taxon>
        <taxon>Thermodesulfobacteriota</taxon>
        <taxon>Desulfovibrionia</taxon>
        <taxon>Desulfovibrionales</taxon>
        <taxon>Desulfomicrobiaceae</taxon>
        <taxon>Desulfomicrobium</taxon>
    </lineage>
</organism>
<dbReference type="OrthoDB" id="8421503at2"/>
<dbReference type="Proteomes" id="UP000063964">
    <property type="component" value="Chromosome"/>
</dbReference>
<evidence type="ECO:0000313" key="14">
    <source>
        <dbReference type="EMBL" id="AMD92586.1"/>
    </source>
</evidence>
<dbReference type="Gene3D" id="3.10.150.10">
    <property type="entry name" value="DNA Polymerase III, subunit A, domain 2"/>
    <property type="match status" value="1"/>
</dbReference>
<evidence type="ECO:0000313" key="15">
    <source>
        <dbReference type="Proteomes" id="UP000063964"/>
    </source>
</evidence>
<gene>
    <name evidence="14" type="ORF">AXF15_05305</name>
</gene>
<keyword evidence="4" id="KW-0963">Cytoplasm</keyword>
<evidence type="ECO:0000256" key="4">
    <source>
        <dbReference type="ARBA" id="ARBA00022490"/>
    </source>
</evidence>
<dbReference type="Gene3D" id="3.70.10.10">
    <property type="match status" value="1"/>
</dbReference>
<name>A0A109W5S2_9BACT</name>
<evidence type="ECO:0000256" key="3">
    <source>
        <dbReference type="ARBA" id="ARBA00021035"/>
    </source>
</evidence>
<evidence type="ECO:0000259" key="12">
    <source>
        <dbReference type="Pfam" id="PF00712"/>
    </source>
</evidence>
<protein>
    <recommendedName>
        <fullName evidence="3">Beta sliding clamp</fullName>
    </recommendedName>
    <alternativeName>
        <fullName evidence="11">Beta-clamp processivity factor</fullName>
    </alternativeName>
    <alternativeName>
        <fullName evidence="10">DNA polymerase III beta sliding clamp subunit</fullName>
    </alternativeName>
</protein>
<dbReference type="GO" id="GO:0008408">
    <property type="term" value="F:3'-5' exonuclease activity"/>
    <property type="evidence" value="ECO:0007669"/>
    <property type="project" value="InterPro"/>
</dbReference>
<feature type="domain" description="DNA polymerase III beta sliding clamp C-terminal" evidence="13">
    <location>
        <begin position="259"/>
        <end position="371"/>
    </location>
</feature>
<evidence type="ECO:0000256" key="5">
    <source>
        <dbReference type="ARBA" id="ARBA00022679"/>
    </source>
</evidence>
<dbReference type="PANTHER" id="PTHR30478:SF0">
    <property type="entry name" value="BETA SLIDING CLAMP"/>
    <property type="match status" value="1"/>
</dbReference>
<keyword evidence="8" id="KW-0239">DNA-directed DNA polymerase</keyword>
<dbReference type="SUPFAM" id="SSF55979">
    <property type="entry name" value="DNA clamp"/>
    <property type="match status" value="3"/>
</dbReference>
<dbReference type="GO" id="GO:0006271">
    <property type="term" value="P:DNA strand elongation involved in DNA replication"/>
    <property type="evidence" value="ECO:0007669"/>
    <property type="project" value="TreeGrafter"/>
</dbReference>
<comment type="subcellular location">
    <subcellularLocation>
        <location evidence="1">Cytoplasm</location>
    </subcellularLocation>
</comment>
<comment type="similarity">
    <text evidence="2">Belongs to the beta sliding clamp family.</text>
</comment>
<dbReference type="KEGG" id="doa:AXF15_05305"/>